<dbReference type="PANTHER" id="PTHR38340">
    <property type="entry name" value="S-LAYER PROTEIN"/>
    <property type="match status" value="1"/>
</dbReference>
<dbReference type="PANTHER" id="PTHR38340:SF1">
    <property type="entry name" value="S-LAYER PROTEIN"/>
    <property type="match status" value="1"/>
</dbReference>
<evidence type="ECO:0000256" key="3">
    <source>
        <dbReference type="SAM" id="MobiDB-lite"/>
    </source>
</evidence>
<evidence type="ECO:0000256" key="2">
    <source>
        <dbReference type="ARBA" id="ARBA00022525"/>
    </source>
</evidence>
<dbReference type="EMBL" id="JAMGBE010000002">
    <property type="protein sequence ID" value="MCL6729340.1"/>
    <property type="molecule type" value="Genomic_DNA"/>
</dbReference>
<keyword evidence="2" id="KW-0964">Secreted</keyword>
<gene>
    <name evidence="4" type="ORF">LZ538_04615</name>
</gene>
<dbReference type="Proteomes" id="UP001165342">
    <property type="component" value="Unassembled WGS sequence"/>
</dbReference>
<evidence type="ECO:0000313" key="5">
    <source>
        <dbReference type="Proteomes" id="UP001165342"/>
    </source>
</evidence>
<comment type="caution">
    <text evidence="4">The sequence shown here is derived from an EMBL/GenBank/DDBJ whole genome shotgun (WGS) entry which is preliminary data.</text>
</comment>
<sequence>MAGASGTTTSTGTSGSDNLVGGSGNDTLSGGAGSDTLNGGSGNDTLDGGSGADRVLGGSGADTLIYRAWENLTSSTPIVFTSYDIYDGGNGSASGGTAEIDTLLIYLSQAQMNNAAFMAAFTAEWTQYQAFILANLNRNTGQASQTEFTFKTINLRVSAIEQASYGLDPTSPDAKNDVACTNEDNAVVIDVLGNDTNVDVYGNNQALKITQINGTNITAGGPGVAVPGGTVTLGMDGKLTFTPTPDYNGTPSFTYTVQDCDGLTDTATVNLTVKSVNDAPA</sequence>
<protein>
    <submittedName>
        <fullName evidence="4">Cadherin-like domain-containing protein</fullName>
    </submittedName>
</protein>
<dbReference type="RefSeq" id="WP_249830846.1">
    <property type="nucleotide sequence ID" value="NZ_JAMGBE010000002.1"/>
</dbReference>
<dbReference type="PROSITE" id="PS00330">
    <property type="entry name" value="HEMOLYSIN_CALCIUM"/>
    <property type="match status" value="2"/>
</dbReference>
<dbReference type="PRINTS" id="PR00313">
    <property type="entry name" value="CABNDNGRPT"/>
</dbReference>
<feature type="region of interest" description="Disordered" evidence="3">
    <location>
        <begin position="1"/>
        <end position="53"/>
    </location>
</feature>
<dbReference type="Pfam" id="PF17963">
    <property type="entry name" value="Big_9"/>
    <property type="match status" value="1"/>
</dbReference>
<evidence type="ECO:0000313" key="4">
    <source>
        <dbReference type="EMBL" id="MCL6729340.1"/>
    </source>
</evidence>
<dbReference type="InterPro" id="IPR011049">
    <property type="entry name" value="Serralysin-like_metalloprot_C"/>
</dbReference>
<proteinExistence type="predicted"/>
<comment type="subcellular location">
    <subcellularLocation>
        <location evidence="1">Secreted</location>
    </subcellularLocation>
</comment>
<dbReference type="InterPro" id="IPR050557">
    <property type="entry name" value="RTX_toxin/Mannuronan_C5-epim"/>
</dbReference>
<dbReference type="Gene3D" id="2.150.10.10">
    <property type="entry name" value="Serralysin-like metalloprotease, C-terminal"/>
    <property type="match status" value="1"/>
</dbReference>
<dbReference type="SUPFAM" id="SSF51120">
    <property type="entry name" value="beta-Roll"/>
    <property type="match status" value="1"/>
</dbReference>
<name>A0ABT0S0F9_9SPHN</name>
<keyword evidence="5" id="KW-1185">Reference proteome</keyword>
<dbReference type="InterPro" id="IPR001343">
    <property type="entry name" value="Hemolysn_Ca-bd"/>
</dbReference>
<organism evidence="4 5">
    <name type="scientific">Sphingomonas hankyongi</name>
    <dbReference type="NCBI Taxonomy" id="2908209"/>
    <lineage>
        <taxon>Bacteria</taxon>
        <taxon>Pseudomonadati</taxon>
        <taxon>Pseudomonadota</taxon>
        <taxon>Alphaproteobacteria</taxon>
        <taxon>Sphingomonadales</taxon>
        <taxon>Sphingomonadaceae</taxon>
        <taxon>Sphingomonas</taxon>
    </lineage>
</organism>
<dbReference type="Gene3D" id="2.60.40.3440">
    <property type="match status" value="1"/>
</dbReference>
<dbReference type="InterPro" id="IPR018511">
    <property type="entry name" value="Hemolysin-typ_Ca-bd_CS"/>
</dbReference>
<dbReference type="Pfam" id="PF00353">
    <property type="entry name" value="HemolysinCabind"/>
    <property type="match status" value="1"/>
</dbReference>
<feature type="compositionally biased region" description="Low complexity" evidence="3">
    <location>
        <begin position="1"/>
        <end position="16"/>
    </location>
</feature>
<reference evidence="4" key="1">
    <citation type="submission" date="2022-05" db="EMBL/GenBank/DDBJ databases">
        <authorList>
            <person name="Jo J.-H."/>
            <person name="Im W.-T."/>
        </authorList>
    </citation>
    <scope>NUCLEOTIDE SEQUENCE</scope>
    <source>
        <strain evidence="4">SE220</strain>
    </source>
</reference>
<accession>A0ABT0S0F9</accession>
<evidence type="ECO:0000256" key="1">
    <source>
        <dbReference type="ARBA" id="ARBA00004613"/>
    </source>
</evidence>
<feature type="non-terminal residue" evidence="4">
    <location>
        <position position="281"/>
    </location>
</feature>